<evidence type="ECO:0000313" key="2">
    <source>
        <dbReference type="EMBL" id="SQJ08857.1"/>
    </source>
</evidence>
<sequence>MKIVEIDLKELKTNHLEVDVQGEKFKLDFLYNTFDGYIYMGILEDTGERVLGHTKLVPNIDYLDMNKRKTDWGQQLRVIKVNEFAEENDKITPENFNKDYKMFLIGEEEK</sequence>
<name>A0AAX2JDM2_9FUSO</name>
<dbReference type="GeneID" id="78453541"/>
<dbReference type="InterPro" id="IPR054252">
    <property type="entry name" value="Pam3_gp18"/>
</dbReference>
<evidence type="ECO:0000313" key="3">
    <source>
        <dbReference type="Proteomes" id="UP000249008"/>
    </source>
</evidence>
<dbReference type="AlphaFoldDB" id="A0AAX2JDM2"/>
<dbReference type="RefSeq" id="WP_005981442.1">
    <property type="nucleotide sequence ID" value="NZ_CABKNW010000005.1"/>
</dbReference>
<evidence type="ECO:0000259" key="1">
    <source>
        <dbReference type="Pfam" id="PF22479"/>
    </source>
</evidence>
<reference evidence="2 3" key="1">
    <citation type="submission" date="2018-06" db="EMBL/GenBank/DDBJ databases">
        <authorList>
            <consortium name="Pathogen Informatics"/>
            <person name="Doyle S."/>
        </authorList>
    </citation>
    <scope>NUCLEOTIDE SEQUENCE [LARGE SCALE GENOMIC DNA]</scope>
    <source>
        <strain evidence="2 3">NCTC12112</strain>
    </source>
</reference>
<dbReference type="Pfam" id="PF22479">
    <property type="entry name" value="Pam3_gp18"/>
    <property type="match status" value="1"/>
</dbReference>
<protein>
    <recommendedName>
        <fullName evidence="1">Cyanophage baseplate Pam3 plug gp18 domain-containing protein</fullName>
    </recommendedName>
</protein>
<organism evidence="2 3">
    <name type="scientific">Fusobacterium ulcerans</name>
    <dbReference type="NCBI Taxonomy" id="861"/>
    <lineage>
        <taxon>Bacteria</taxon>
        <taxon>Fusobacteriati</taxon>
        <taxon>Fusobacteriota</taxon>
        <taxon>Fusobacteriia</taxon>
        <taxon>Fusobacteriales</taxon>
        <taxon>Fusobacteriaceae</taxon>
        <taxon>Fusobacterium</taxon>
    </lineage>
</organism>
<dbReference type="KEGG" id="ful:C4N20_01890"/>
<gene>
    <name evidence="2" type="ORF">NCTC12112_02256</name>
</gene>
<accession>A0AAX2JDM2</accession>
<dbReference type="EMBL" id="LS483487">
    <property type="protein sequence ID" value="SQJ08857.1"/>
    <property type="molecule type" value="Genomic_DNA"/>
</dbReference>
<proteinExistence type="predicted"/>
<dbReference type="Proteomes" id="UP000249008">
    <property type="component" value="Chromosome 1"/>
</dbReference>
<feature type="domain" description="Cyanophage baseplate Pam3 plug gp18" evidence="1">
    <location>
        <begin position="3"/>
        <end position="105"/>
    </location>
</feature>